<keyword evidence="10" id="KW-1185">Reference proteome</keyword>
<dbReference type="RefSeq" id="XP_003682967.1">
    <property type="nucleotide sequence ID" value="XM_003682919.1"/>
</dbReference>
<protein>
    <submittedName>
        <fullName evidence="9">Uncharacterized protein</fullName>
    </submittedName>
</protein>
<gene>
    <name evidence="9" type="primary">TDEL0G03890</name>
    <name evidence="9" type="ORF">TDEL_0G03890</name>
</gene>
<evidence type="ECO:0000256" key="5">
    <source>
        <dbReference type="ARBA" id="ARBA00023242"/>
    </source>
</evidence>
<sequence length="347" mass="39543">MSEIDQDKLKELVESIKSQFIEPYKDVQSLREIKSTTSFKDSDPLTEIQKLSQIIKAHSTKIGIVCQPAKFFENYPVVFKELQNFTNSLFYLLSILPLIHNDKSDTWTSYLAKKLDSLVLNLLNGVSSLCQDIERMIEEGKGDDNDRLITIGSIWAACDSLDELAKKGNFQLLADSIRSSCDLVDDMVQDVDSWLEDPQFGDELLIDDDLSDEDDEEKEDDDAQALKAMEKFLIQWKTNLKMVKLLLSSFAKSLATNVYNSKSTKASMLDKLHTLQLLIVEQLDEFLSDVFMSDASFEPADFKDNITALNDSLGQMVKIIKNLNTSDPKKLKWITVWENKYFQDGNN</sequence>
<keyword evidence="4" id="KW-0963">Cytoplasm</keyword>
<evidence type="ECO:0000259" key="8">
    <source>
        <dbReference type="Pfam" id="PF20936"/>
    </source>
</evidence>
<accession>G8ZXY9</accession>
<dbReference type="InterPro" id="IPR049318">
    <property type="entry name" value="GCIP_C"/>
</dbReference>
<evidence type="ECO:0000313" key="9">
    <source>
        <dbReference type="EMBL" id="CCE93756.1"/>
    </source>
</evidence>
<reference evidence="9 10" key="1">
    <citation type="journal article" date="2011" name="Proc. Natl. Acad. Sci. U.S.A.">
        <title>Evolutionary erosion of yeast sex chromosomes by mating-type switching accidents.</title>
        <authorList>
            <person name="Gordon J.L."/>
            <person name="Armisen D."/>
            <person name="Proux-Wera E."/>
            <person name="Oheigeartaigh S.S."/>
            <person name="Byrne K.P."/>
            <person name="Wolfe K.H."/>
        </authorList>
    </citation>
    <scope>NUCLEOTIDE SEQUENCE [LARGE SCALE GENOMIC DNA]</scope>
    <source>
        <strain evidence="10">ATCC 10662 / CBS 1146 / NBRC 0425 / NCYC 2629 / NRRL Y-866</strain>
    </source>
</reference>
<keyword evidence="6" id="KW-0131">Cell cycle</keyword>
<proteinExistence type="inferred from homology"/>
<dbReference type="Pfam" id="PF20936">
    <property type="entry name" value="GCIP_C"/>
    <property type="match status" value="1"/>
</dbReference>
<dbReference type="InterPro" id="IPR026907">
    <property type="entry name" value="GCIP-like"/>
</dbReference>
<feature type="domain" description="Cyclin-D1-binding protein 1-like C-terminal" evidence="8">
    <location>
        <begin position="208"/>
        <end position="318"/>
    </location>
</feature>
<dbReference type="PANTHER" id="PTHR15492">
    <property type="entry name" value="CYCLIN D1-BINDING PROTEIN 1"/>
    <property type="match status" value="1"/>
</dbReference>
<dbReference type="GO" id="GO:0005737">
    <property type="term" value="C:cytoplasm"/>
    <property type="evidence" value="ECO:0007669"/>
    <property type="project" value="UniProtKB-SubCell"/>
</dbReference>
<evidence type="ECO:0000259" key="7">
    <source>
        <dbReference type="Pfam" id="PF13324"/>
    </source>
</evidence>
<evidence type="ECO:0000256" key="2">
    <source>
        <dbReference type="ARBA" id="ARBA00004496"/>
    </source>
</evidence>
<dbReference type="HOGENOM" id="CLU_067849_0_0_1"/>
<dbReference type="PANTHER" id="PTHR15492:SF1">
    <property type="entry name" value="CYCLIN-D1-BINDING PROTEIN 1"/>
    <property type="match status" value="1"/>
</dbReference>
<evidence type="ECO:0000256" key="1">
    <source>
        <dbReference type="ARBA" id="ARBA00004123"/>
    </source>
</evidence>
<organism evidence="9 10">
    <name type="scientific">Torulaspora delbrueckii</name>
    <name type="common">Yeast</name>
    <name type="synonym">Candida colliculosa</name>
    <dbReference type="NCBI Taxonomy" id="4950"/>
    <lineage>
        <taxon>Eukaryota</taxon>
        <taxon>Fungi</taxon>
        <taxon>Dikarya</taxon>
        <taxon>Ascomycota</taxon>
        <taxon>Saccharomycotina</taxon>
        <taxon>Saccharomycetes</taxon>
        <taxon>Saccharomycetales</taxon>
        <taxon>Saccharomycetaceae</taxon>
        <taxon>Torulaspora</taxon>
    </lineage>
</organism>
<dbReference type="InParanoid" id="G8ZXY9"/>
<dbReference type="KEGG" id="tdl:TDEL_0G03890"/>
<dbReference type="InterPro" id="IPR049317">
    <property type="entry name" value="GCIP-like_N"/>
</dbReference>
<dbReference type="OrthoDB" id="4088536at2759"/>
<dbReference type="eggNOG" id="ENOG502QZAU">
    <property type="taxonomic scope" value="Eukaryota"/>
</dbReference>
<dbReference type="Gene3D" id="1.20.1420.10">
    <property type="entry name" value="Talin, central domain"/>
    <property type="match status" value="1"/>
</dbReference>
<dbReference type="STRING" id="1076872.G8ZXY9"/>
<dbReference type="Gene3D" id="1.20.1410.10">
    <property type="entry name" value="I/LWEQ domain"/>
    <property type="match status" value="1"/>
</dbReference>
<evidence type="ECO:0000256" key="6">
    <source>
        <dbReference type="ARBA" id="ARBA00023306"/>
    </source>
</evidence>
<evidence type="ECO:0000256" key="4">
    <source>
        <dbReference type="ARBA" id="ARBA00022490"/>
    </source>
</evidence>
<dbReference type="GO" id="GO:0005634">
    <property type="term" value="C:nucleus"/>
    <property type="evidence" value="ECO:0007669"/>
    <property type="project" value="UniProtKB-SubCell"/>
</dbReference>
<dbReference type="FunCoup" id="G8ZXY9">
    <property type="interactions" value="88"/>
</dbReference>
<keyword evidence="5" id="KW-0539">Nucleus</keyword>
<comment type="subcellular location">
    <subcellularLocation>
        <location evidence="2">Cytoplasm</location>
    </subcellularLocation>
    <subcellularLocation>
        <location evidence="1">Nucleus</location>
    </subcellularLocation>
</comment>
<feature type="domain" description="Cyclin-D1-binding protein 1-like N-terminal" evidence="7">
    <location>
        <begin position="47"/>
        <end position="197"/>
    </location>
</feature>
<name>G8ZXY9_TORDE</name>
<dbReference type="Proteomes" id="UP000005627">
    <property type="component" value="Chromosome 7"/>
</dbReference>
<dbReference type="GeneID" id="11505130"/>
<evidence type="ECO:0000256" key="3">
    <source>
        <dbReference type="ARBA" id="ARBA00008940"/>
    </source>
</evidence>
<comment type="similarity">
    <text evidence="3">Belongs to the CCNDBP1 family.</text>
</comment>
<evidence type="ECO:0000313" key="10">
    <source>
        <dbReference type="Proteomes" id="UP000005627"/>
    </source>
</evidence>
<dbReference type="Pfam" id="PF13324">
    <property type="entry name" value="GCIP_N"/>
    <property type="match status" value="1"/>
</dbReference>
<dbReference type="EMBL" id="HE616748">
    <property type="protein sequence ID" value="CCE93756.1"/>
    <property type="molecule type" value="Genomic_DNA"/>
</dbReference>
<dbReference type="AlphaFoldDB" id="G8ZXY9"/>